<evidence type="ECO:0008006" key="3">
    <source>
        <dbReference type="Google" id="ProtNLM"/>
    </source>
</evidence>
<dbReference type="PROSITE" id="PS51257">
    <property type="entry name" value="PROKAR_LIPOPROTEIN"/>
    <property type="match status" value="1"/>
</dbReference>
<name>A0ABV6SBB3_9SPHN</name>
<accession>A0ABV6SBB3</accession>
<dbReference type="Proteomes" id="UP001589858">
    <property type="component" value="Unassembled WGS sequence"/>
</dbReference>
<keyword evidence="2" id="KW-1185">Reference proteome</keyword>
<proteinExistence type="predicted"/>
<organism evidence="1 2">
    <name type="scientific">Novosphingobium clariflavum</name>
    <dbReference type="NCBI Taxonomy" id="2029884"/>
    <lineage>
        <taxon>Bacteria</taxon>
        <taxon>Pseudomonadati</taxon>
        <taxon>Pseudomonadota</taxon>
        <taxon>Alphaproteobacteria</taxon>
        <taxon>Sphingomonadales</taxon>
        <taxon>Sphingomonadaceae</taxon>
        <taxon>Novosphingobium</taxon>
    </lineage>
</organism>
<sequence>MIRKIMIGVAALVGGCAIGGGGAYAVVTYAPQFLPHAPKRPAETEFVPTGTILAPLTFADGRLSGYVSFECQLEVPKGSAAQVTAQLPVLLNAVNMRSYRQPLASGRDGMIPNLETFRRLVMDAAREVYGPDYVQRAVITQAAPI</sequence>
<protein>
    <recommendedName>
        <fullName evidence="3">Flagellar protein FliL</fullName>
    </recommendedName>
</protein>
<dbReference type="EMBL" id="JBHLTM010000070">
    <property type="protein sequence ID" value="MFC0686504.1"/>
    <property type="molecule type" value="Genomic_DNA"/>
</dbReference>
<gene>
    <name evidence="1" type="ORF">ACFFF8_18115</name>
</gene>
<evidence type="ECO:0000313" key="2">
    <source>
        <dbReference type="Proteomes" id="UP001589858"/>
    </source>
</evidence>
<evidence type="ECO:0000313" key="1">
    <source>
        <dbReference type="EMBL" id="MFC0686504.1"/>
    </source>
</evidence>
<dbReference type="RefSeq" id="WP_323748328.1">
    <property type="nucleotide sequence ID" value="NZ_JAPCWC010000016.1"/>
</dbReference>
<reference evidence="1 2" key="1">
    <citation type="submission" date="2024-09" db="EMBL/GenBank/DDBJ databases">
        <authorList>
            <person name="Sun Q."/>
            <person name="Mori K."/>
        </authorList>
    </citation>
    <scope>NUCLEOTIDE SEQUENCE [LARGE SCALE GENOMIC DNA]</scope>
    <source>
        <strain evidence="1 2">CICC 11035S</strain>
    </source>
</reference>
<comment type="caution">
    <text evidence="1">The sequence shown here is derived from an EMBL/GenBank/DDBJ whole genome shotgun (WGS) entry which is preliminary data.</text>
</comment>